<evidence type="ECO:0000256" key="3">
    <source>
        <dbReference type="ARBA" id="ARBA00023125"/>
    </source>
</evidence>
<evidence type="ECO:0000259" key="5">
    <source>
        <dbReference type="PROSITE" id="PS50937"/>
    </source>
</evidence>
<reference evidence="6 7" key="1">
    <citation type="submission" date="2016-10" db="EMBL/GenBank/DDBJ databases">
        <authorList>
            <person name="Varghese N."/>
            <person name="Submissions S."/>
        </authorList>
    </citation>
    <scope>NUCLEOTIDE SEQUENCE [LARGE SCALE GENOMIC DNA]</scope>
    <source>
        <strain evidence="6 7">RHA_55</strain>
    </source>
</reference>
<dbReference type="GO" id="GO:0031419">
    <property type="term" value="F:cobalamin binding"/>
    <property type="evidence" value="ECO:0007669"/>
    <property type="project" value="InterPro"/>
</dbReference>
<dbReference type="InterPro" id="IPR009061">
    <property type="entry name" value="DNA-bd_dom_put_sf"/>
</dbReference>
<evidence type="ECO:0000313" key="7">
    <source>
        <dbReference type="Proteomes" id="UP000198963"/>
    </source>
</evidence>
<dbReference type="Pfam" id="PF02607">
    <property type="entry name" value="B12-binding_2"/>
    <property type="match status" value="1"/>
</dbReference>
<dbReference type="Gene3D" id="1.10.1240.10">
    <property type="entry name" value="Methionine synthase domain"/>
    <property type="match status" value="1"/>
</dbReference>
<keyword evidence="1" id="KW-0678">Repressor</keyword>
<protein>
    <submittedName>
        <fullName evidence="6">B12 binding domain-containing protein</fullName>
    </submittedName>
</protein>
<organism evidence="6 7">
    <name type="scientific">Winogradskyella sediminis</name>
    <dbReference type="NCBI Taxonomy" id="1382466"/>
    <lineage>
        <taxon>Bacteria</taxon>
        <taxon>Pseudomonadati</taxon>
        <taxon>Bacteroidota</taxon>
        <taxon>Flavobacteriia</taxon>
        <taxon>Flavobacteriales</taxon>
        <taxon>Flavobacteriaceae</taxon>
        <taxon>Winogradskyella</taxon>
    </lineage>
</organism>
<dbReference type="Gene3D" id="3.40.50.280">
    <property type="entry name" value="Cobalamin-binding domain"/>
    <property type="match status" value="1"/>
</dbReference>
<dbReference type="SMART" id="SM00422">
    <property type="entry name" value="HTH_MERR"/>
    <property type="match status" value="1"/>
</dbReference>
<dbReference type="PANTHER" id="PTHR30204:SF69">
    <property type="entry name" value="MERR-FAMILY TRANSCRIPTIONAL REGULATOR"/>
    <property type="match status" value="1"/>
</dbReference>
<keyword evidence="7" id="KW-1185">Reference proteome</keyword>
<dbReference type="GO" id="GO:0003677">
    <property type="term" value="F:DNA binding"/>
    <property type="evidence" value="ECO:0007669"/>
    <property type="project" value="UniProtKB-KW"/>
</dbReference>
<sequence>MNNIKERFSIKDLENLTGIKAHTIRIWEKRYNLLEPKRTDTNIRYYDLASFQKLLNVSYLNNNGYKISKIATIDTDKIPQLVREIATETNMESHAINSFKLSMLNFDQALFYKTYNSLLEEKSFEDIFYHIFLPLLSEIGVLWQTDTINPAHEHFISILIRQKILINTEKILCEQTHEPSKTFVLYLPVNEIHELGLMFLNYIIAKQGHRSIYLGPSVPIENLIELKNYYNDINFVSYFTIKPEEENISKYLKEFDELILSTPNTKLWILGNMIKTIDKAQLPINITAFNLITDLTEELKNNA</sequence>
<dbReference type="GO" id="GO:0046872">
    <property type="term" value="F:metal ion binding"/>
    <property type="evidence" value="ECO:0007669"/>
    <property type="project" value="InterPro"/>
</dbReference>
<dbReference type="GO" id="GO:0003700">
    <property type="term" value="F:DNA-binding transcription factor activity"/>
    <property type="evidence" value="ECO:0007669"/>
    <property type="project" value="InterPro"/>
</dbReference>
<dbReference type="RefSeq" id="WP_092443545.1">
    <property type="nucleotide sequence ID" value="NZ_LT629774.1"/>
</dbReference>
<dbReference type="SUPFAM" id="SSF46955">
    <property type="entry name" value="Putative DNA-binding domain"/>
    <property type="match status" value="1"/>
</dbReference>
<keyword evidence="2" id="KW-0805">Transcription regulation</keyword>
<dbReference type="Gene3D" id="1.10.1660.10">
    <property type="match status" value="1"/>
</dbReference>
<dbReference type="STRING" id="1249933.SAMN04489797_0294"/>
<dbReference type="AlphaFoldDB" id="A0A1H1MDY2"/>
<dbReference type="SUPFAM" id="SSF52242">
    <property type="entry name" value="Cobalamin (vitamin B12)-binding domain"/>
    <property type="match status" value="1"/>
</dbReference>
<feature type="domain" description="HTH merR-type" evidence="5">
    <location>
        <begin position="7"/>
        <end position="76"/>
    </location>
</feature>
<dbReference type="Proteomes" id="UP000198963">
    <property type="component" value="Chromosome I"/>
</dbReference>
<dbReference type="PANTHER" id="PTHR30204">
    <property type="entry name" value="REDOX-CYCLING DRUG-SENSING TRANSCRIPTIONAL ACTIVATOR SOXR"/>
    <property type="match status" value="1"/>
</dbReference>
<evidence type="ECO:0000256" key="2">
    <source>
        <dbReference type="ARBA" id="ARBA00023015"/>
    </source>
</evidence>
<evidence type="ECO:0000256" key="4">
    <source>
        <dbReference type="ARBA" id="ARBA00023163"/>
    </source>
</evidence>
<evidence type="ECO:0000313" key="6">
    <source>
        <dbReference type="EMBL" id="SDR85044.1"/>
    </source>
</evidence>
<keyword evidence="4" id="KW-0804">Transcription</keyword>
<accession>A0A1H1MDY2</accession>
<name>A0A1H1MDY2_9FLAO</name>
<dbReference type="CDD" id="cd01104">
    <property type="entry name" value="HTH_MlrA-CarA"/>
    <property type="match status" value="1"/>
</dbReference>
<gene>
    <name evidence="6" type="ORF">SAMN04489797_0294</name>
</gene>
<dbReference type="EMBL" id="LT629774">
    <property type="protein sequence ID" value="SDR85044.1"/>
    <property type="molecule type" value="Genomic_DNA"/>
</dbReference>
<dbReference type="InterPro" id="IPR047057">
    <property type="entry name" value="MerR_fam"/>
</dbReference>
<evidence type="ECO:0000256" key="1">
    <source>
        <dbReference type="ARBA" id="ARBA00022491"/>
    </source>
</evidence>
<dbReference type="InterPro" id="IPR036594">
    <property type="entry name" value="Meth_synthase_dom"/>
</dbReference>
<dbReference type="Pfam" id="PF13411">
    <property type="entry name" value="MerR_1"/>
    <property type="match status" value="1"/>
</dbReference>
<dbReference type="InterPro" id="IPR036724">
    <property type="entry name" value="Cobalamin-bd_sf"/>
</dbReference>
<dbReference type="PROSITE" id="PS50937">
    <property type="entry name" value="HTH_MERR_2"/>
    <property type="match status" value="1"/>
</dbReference>
<dbReference type="InterPro" id="IPR000551">
    <property type="entry name" value="MerR-type_HTH_dom"/>
</dbReference>
<dbReference type="InterPro" id="IPR003759">
    <property type="entry name" value="Cbl-bd_cap"/>
</dbReference>
<proteinExistence type="predicted"/>
<keyword evidence="3" id="KW-0238">DNA-binding</keyword>